<organism evidence="3 4">
    <name type="scientific">Operophtera brumata</name>
    <name type="common">Winter moth</name>
    <name type="synonym">Phalaena brumata</name>
    <dbReference type="NCBI Taxonomy" id="104452"/>
    <lineage>
        <taxon>Eukaryota</taxon>
        <taxon>Metazoa</taxon>
        <taxon>Ecdysozoa</taxon>
        <taxon>Arthropoda</taxon>
        <taxon>Hexapoda</taxon>
        <taxon>Insecta</taxon>
        <taxon>Pterygota</taxon>
        <taxon>Neoptera</taxon>
        <taxon>Endopterygota</taxon>
        <taxon>Lepidoptera</taxon>
        <taxon>Glossata</taxon>
        <taxon>Ditrysia</taxon>
        <taxon>Geometroidea</taxon>
        <taxon>Geometridae</taxon>
        <taxon>Larentiinae</taxon>
        <taxon>Operophtera</taxon>
    </lineage>
</organism>
<proteinExistence type="inferred from homology"/>
<comment type="similarity">
    <text evidence="1">Belongs to the GDA1/CD39 NTPase family.</text>
</comment>
<dbReference type="PANTHER" id="PTHR11782">
    <property type="entry name" value="ADENOSINE/GUANOSINE DIPHOSPHATASE"/>
    <property type="match status" value="1"/>
</dbReference>
<dbReference type="EMBL" id="JTDY01005149">
    <property type="protein sequence ID" value="KOB67321.1"/>
    <property type="molecule type" value="Genomic_DNA"/>
</dbReference>
<dbReference type="Gene3D" id="3.30.420.40">
    <property type="match status" value="1"/>
</dbReference>
<evidence type="ECO:0000256" key="2">
    <source>
        <dbReference type="ARBA" id="ARBA00022801"/>
    </source>
</evidence>
<dbReference type="InterPro" id="IPR000407">
    <property type="entry name" value="GDA1_CD39_NTPase"/>
</dbReference>
<dbReference type="Proteomes" id="UP000037510">
    <property type="component" value="Unassembled WGS sequence"/>
</dbReference>
<reference evidence="3 4" key="1">
    <citation type="journal article" date="2015" name="Genome Biol. Evol.">
        <title>The genome of winter moth (Operophtera brumata) provides a genomic perspective on sexual dimorphism and phenology.</title>
        <authorList>
            <person name="Derks M.F."/>
            <person name="Smit S."/>
            <person name="Salis L."/>
            <person name="Schijlen E."/>
            <person name="Bossers A."/>
            <person name="Mateman C."/>
            <person name="Pijl A.S."/>
            <person name="de Ridder D."/>
            <person name="Groenen M.A."/>
            <person name="Visser M.E."/>
            <person name="Megens H.J."/>
        </authorList>
    </citation>
    <scope>NUCLEOTIDE SEQUENCE [LARGE SCALE GENOMIC DNA]</scope>
    <source>
        <strain evidence="3">WM2013NL</strain>
        <tissue evidence="3">Head and thorax</tissue>
    </source>
</reference>
<gene>
    <name evidence="3" type="ORF">OBRU01_17172</name>
</gene>
<dbReference type="PANTHER" id="PTHR11782:SF83">
    <property type="entry name" value="GUANOSINE-DIPHOSPHATASE"/>
    <property type="match status" value="1"/>
</dbReference>
<keyword evidence="2" id="KW-0378">Hydrolase</keyword>
<protein>
    <submittedName>
        <fullName evidence="3">Putative adenosine diphosphatase</fullName>
    </submittedName>
</protein>
<evidence type="ECO:0000256" key="1">
    <source>
        <dbReference type="ARBA" id="ARBA00009283"/>
    </source>
</evidence>
<name>A0A0L7KW79_OPEBR</name>
<comment type="caution">
    <text evidence="3">The sequence shown here is derived from an EMBL/GenBank/DDBJ whole genome shotgun (WGS) entry which is preliminary data.</text>
</comment>
<dbReference type="GO" id="GO:0016020">
    <property type="term" value="C:membrane"/>
    <property type="evidence" value="ECO:0007669"/>
    <property type="project" value="TreeGrafter"/>
</dbReference>
<evidence type="ECO:0000313" key="4">
    <source>
        <dbReference type="Proteomes" id="UP000037510"/>
    </source>
</evidence>
<accession>A0A0L7KW79</accession>
<dbReference type="AlphaFoldDB" id="A0A0L7KW79"/>
<keyword evidence="4" id="KW-1185">Reference proteome</keyword>
<evidence type="ECO:0000313" key="3">
    <source>
        <dbReference type="EMBL" id="KOB67321.1"/>
    </source>
</evidence>
<dbReference type="GO" id="GO:0009134">
    <property type="term" value="P:nucleoside diphosphate catabolic process"/>
    <property type="evidence" value="ECO:0007669"/>
    <property type="project" value="TreeGrafter"/>
</dbReference>
<sequence length="247" mass="27786">MCLEGVVKSLGYNSAYHHVVIIDAGSSGTRVLAYKFGVPFTGSNQRPSSSCCYKSLGYYSAYHHVVIIDAGSSGTRVLAYKFGSEPGLSSYSKNPGQLIKNAEFLTPLEVRESTPVIVRATFDHEFYPPQKIPRLDALIFDALFNCEEIRDGHAGLGVDRGAPTNSVSHELLLRRGDRCWSYHVVYTPNYRRAALKACSDKNKQQPWACFDLVYVMTLLQEHTQSNGKPYTKYLRINHKVLKQYTKY</sequence>
<dbReference type="GO" id="GO:0017110">
    <property type="term" value="F:nucleoside diphosphate phosphatase activity"/>
    <property type="evidence" value="ECO:0007669"/>
    <property type="project" value="TreeGrafter"/>
</dbReference>
<dbReference type="STRING" id="104452.A0A0L7KW79"/>